<evidence type="ECO:0000313" key="3">
    <source>
        <dbReference type="Proteomes" id="UP001159363"/>
    </source>
</evidence>
<comment type="caution">
    <text evidence="2">The sequence shown here is derived from an EMBL/GenBank/DDBJ whole genome shotgun (WGS) entry which is preliminary data.</text>
</comment>
<evidence type="ECO:0000313" key="2">
    <source>
        <dbReference type="EMBL" id="KAJ8865817.1"/>
    </source>
</evidence>
<organism evidence="2 3">
    <name type="scientific">Dryococelus australis</name>
    <dbReference type="NCBI Taxonomy" id="614101"/>
    <lineage>
        <taxon>Eukaryota</taxon>
        <taxon>Metazoa</taxon>
        <taxon>Ecdysozoa</taxon>
        <taxon>Arthropoda</taxon>
        <taxon>Hexapoda</taxon>
        <taxon>Insecta</taxon>
        <taxon>Pterygota</taxon>
        <taxon>Neoptera</taxon>
        <taxon>Polyneoptera</taxon>
        <taxon>Phasmatodea</taxon>
        <taxon>Verophasmatodea</taxon>
        <taxon>Anareolatae</taxon>
        <taxon>Phasmatidae</taxon>
        <taxon>Eurycanthinae</taxon>
        <taxon>Dryococelus</taxon>
    </lineage>
</organism>
<gene>
    <name evidence="2" type="ORF">PR048_033339</name>
</gene>
<feature type="region of interest" description="Disordered" evidence="1">
    <location>
        <begin position="1"/>
        <end position="44"/>
    </location>
</feature>
<sequence length="415" mass="44967">MWVIEVSMERRRNEGAGETGDPREKPPTNGTVRNDSHLTKSGDPAGSGVVVKCCKLSGCLLSAVHTRRKQQEAVARVSVLRPLTREWRGTHYTRAVTGAQPECKGGGGGDPRENPPTSGIVRHDLHLRKKTRERPGRGLNPILLGSDGGKKPVRTPPGNRPASSDTEDNRRAGQPRSLIGQHGQRQDTPPYLDELSGSARRGGGVAGKCRALLPTFHRQGPFRNCNRVTFRPPNNAMVSGKESYQHSPGGSSGNHGKPELGLTGLGTEHRSSQIPVQGFTTTPPHSNRSSVSPRKPADAPTSSGGIPHFRKPGIEPGSPRREAISLTTQPPQHPTVFDTAWRTLAQSLPSTVTANNQCTVDIGIAYLHIRLAWVSPCLRDVAPSPRGQRQSEREKVKVSRGRWVVREHTPCANNT</sequence>
<protein>
    <submittedName>
        <fullName evidence="2">Uncharacterized protein</fullName>
    </submittedName>
</protein>
<feature type="region of interest" description="Disordered" evidence="1">
    <location>
        <begin position="227"/>
        <end position="333"/>
    </location>
</feature>
<name>A0ABQ9G1A3_9NEOP</name>
<proteinExistence type="predicted"/>
<dbReference type="EMBL" id="JARBHB010000017">
    <property type="protein sequence ID" value="KAJ8865817.1"/>
    <property type="molecule type" value="Genomic_DNA"/>
</dbReference>
<feature type="compositionally biased region" description="Basic and acidic residues" evidence="1">
    <location>
        <begin position="7"/>
        <end position="26"/>
    </location>
</feature>
<dbReference type="Proteomes" id="UP001159363">
    <property type="component" value="Chromosome 16"/>
</dbReference>
<evidence type="ECO:0000256" key="1">
    <source>
        <dbReference type="SAM" id="MobiDB-lite"/>
    </source>
</evidence>
<feature type="compositionally biased region" description="Polar residues" evidence="1">
    <location>
        <begin position="272"/>
        <end position="292"/>
    </location>
</feature>
<accession>A0ABQ9G1A3</accession>
<feature type="region of interest" description="Disordered" evidence="1">
    <location>
        <begin position="91"/>
        <end position="205"/>
    </location>
</feature>
<keyword evidence="3" id="KW-1185">Reference proteome</keyword>
<reference evidence="2 3" key="1">
    <citation type="submission" date="2023-02" db="EMBL/GenBank/DDBJ databases">
        <title>LHISI_Scaffold_Assembly.</title>
        <authorList>
            <person name="Stuart O.P."/>
            <person name="Cleave R."/>
            <person name="Magrath M.J.L."/>
            <person name="Mikheyev A.S."/>
        </authorList>
    </citation>
    <scope>NUCLEOTIDE SEQUENCE [LARGE SCALE GENOMIC DNA]</scope>
    <source>
        <strain evidence="2">Daus_M_001</strain>
        <tissue evidence="2">Leg muscle</tissue>
    </source>
</reference>